<feature type="region of interest" description="Disordered" evidence="3">
    <location>
        <begin position="60"/>
        <end position="82"/>
    </location>
</feature>
<comment type="function">
    <text evidence="2">Antitoxin component of a type II toxin-antitoxin (TA) system.</text>
</comment>
<dbReference type="Pfam" id="PF02604">
    <property type="entry name" value="PhdYeFM_antitox"/>
    <property type="match status" value="1"/>
</dbReference>
<dbReference type="Proteomes" id="UP000254134">
    <property type="component" value="Unassembled WGS sequence"/>
</dbReference>
<dbReference type="Gene3D" id="3.40.1620.10">
    <property type="entry name" value="YefM-like domain"/>
    <property type="match status" value="1"/>
</dbReference>
<dbReference type="InterPro" id="IPR036165">
    <property type="entry name" value="YefM-like_sf"/>
</dbReference>
<sequence length="82" mass="8969">MEVGIRALRADLSRWLKLVEAGEEIVVTDRGKPVAKITPANGRSKLDELIARGLVHPAPRPVREKLPPPIEAKGTVSDLVRD</sequence>
<evidence type="ECO:0000313" key="4">
    <source>
        <dbReference type="EMBL" id="RDI75572.1"/>
    </source>
</evidence>
<dbReference type="InterPro" id="IPR051416">
    <property type="entry name" value="phD-YefM_TA_antitoxins"/>
</dbReference>
<protein>
    <recommendedName>
        <fullName evidence="2">Antitoxin</fullName>
    </recommendedName>
</protein>
<dbReference type="RefSeq" id="WP_114795760.1">
    <property type="nucleotide sequence ID" value="NZ_QQZY01000002.1"/>
</dbReference>
<name>A0A7M2Z1Q1_9ACTN</name>
<dbReference type="SUPFAM" id="SSF143120">
    <property type="entry name" value="YefM-like"/>
    <property type="match status" value="1"/>
</dbReference>
<comment type="caution">
    <text evidence="4">The sequence shown here is derived from an EMBL/GenBank/DDBJ whole genome shotgun (WGS) entry which is preliminary data.</text>
</comment>
<evidence type="ECO:0000256" key="3">
    <source>
        <dbReference type="SAM" id="MobiDB-lite"/>
    </source>
</evidence>
<proteinExistence type="inferred from homology"/>
<gene>
    <name evidence="4" type="ORF">Gocc_1370</name>
</gene>
<evidence type="ECO:0000256" key="2">
    <source>
        <dbReference type="RuleBase" id="RU362080"/>
    </source>
</evidence>
<reference evidence="5" key="2">
    <citation type="journal article" date="2019" name="MicrobiologyOpen">
        <title>High-quality draft genome sequence of Gaiella occulta isolated from a 150 meter deep mineral water borehole and comparison with the genome sequences of other deep-branching lineages of the phylum Actinobacteria.</title>
        <authorList>
            <person name="Severino R."/>
            <person name="Froufe H.J.C."/>
            <person name="Barroso C."/>
            <person name="Albuquerque L."/>
            <person name="Lobo-da-Cunha A."/>
            <person name="da Costa M.S."/>
            <person name="Egas C."/>
        </authorList>
    </citation>
    <scope>NUCLEOTIDE SEQUENCE [LARGE SCALE GENOMIC DNA]</scope>
    <source>
        <strain evidence="5">F2-233</strain>
    </source>
</reference>
<reference evidence="4 5" key="1">
    <citation type="submission" date="2018-07" db="EMBL/GenBank/DDBJ databases">
        <title>High-quality-draft genome sequence of Gaiella occulta.</title>
        <authorList>
            <person name="Severino R."/>
            <person name="Froufe H.J.C."/>
            <person name="Rainey F.A."/>
            <person name="Barroso C."/>
            <person name="Albuquerque L."/>
            <person name="Lobo-Da-Cunha A."/>
            <person name="Da Costa M.S."/>
            <person name="Egas C."/>
        </authorList>
    </citation>
    <scope>NUCLEOTIDE SEQUENCE [LARGE SCALE GENOMIC DNA]</scope>
    <source>
        <strain evidence="4 5">F2-233</strain>
    </source>
</reference>
<comment type="similarity">
    <text evidence="1 2">Belongs to the phD/YefM antitoxin family.</text>
</comment>
<evidence type="ECO:0000256" key="1">
    <source>
        <dbReference type="ARBA" id="ARBA00009981"/>
    </source>
</evidence>
<accession>A0A7M2Z1Q1</accession>
<dbReference type="InterPro" id="IPR006442">
    <property type="entry name" value="Antitoxin_Phd/YefM"/>
</dbReference>
<dbReference type="NCBIfam" id="TIGR01552">
    <property type="entry name" value="phd_fam"/>
    <property type="match status" value="1"/>
</dbReference>
<dbReference type="AlphaFoldDB" id="A0A7M2Z1Q1"/>
<evidence type="ECO:0000313" key="5">
    <source>
        <dbReference type="Proteomes" id="UP000254134"/>
    </source>
</evidence>
<dbReference type="PANTHER" id="PTHR35377">
    <property type="entry name" value="ANTITOXIN VAPB49-RELATED-RELATED"/>
    <property type="match status" value="1"/>
</dbReference>
<dbReference type="OrthoDB" id="557859at2"/>
<dbReference type="EMBL" id="QQZY01000002">
    <property type="protein sequence ID" value="RDI75572.1"/>
    <property type="molecule type" value="Genomic_DNA"/>
</dbReference>
<organism evidence="4 5">
    <name type="scientific">Gaiella occulta</name>
    <dbReference type="NCBI Taxonomy" id="1002870"/>
    <lineage>
        <taxon>Bacteria</taxon>
        <taxon>Bacillati</taxon>
        <taxon>Actinomycetota</taxon>
        <taxon>Thermoleophilia</taxon>
        <taxon>Gaiellales</taxon>
        <taxon>Gaiellaceae</taxon>
        <taxon>Gaiella</taxon>
    </lineage>
</organism>
<keyword evidence="5" id="KW-1185">Reference proteome</keyword>